<evidence type="ECO:0000313" key="3">
    <source>
        <dbReference type="Proteomes" id="UP001454036"/>
    </source>
</evidence>
<proteinExistence type="predicted"/>
<dbReference type="EMBL" id="BAABME010032817">
    <property type="protein sequence ID" value="GAA0150833.1"/>
    <property type="molecule type" value="Genomic_DNA"/>
</dbReference>
<accession>A0AAV3PHV9</accession>
<evidence type="ECO:0000256" key="1">
    <source>
        <dbReference type="SAM" id="MobiDB-lite"/>
    </source>
</evidence>
<protein>
    <submittedName>
        <fullName evidence="2">Uncharacterized protein</fullName>
    </submittedName>
</protein>
<feature type="compositionally biased region" description="Polar residues" evidence="1">
    <location>
        <begin position="1"/>
        <end position="25"/>
    </location>
</feature>
<reference evidence="2 3" key="1">
    <citation type="submission" date="2024-01" db="EMBL/GenBank/DDBJ databases">
        <title>The complete chloroplast genome sequence of Lithospermum erythrorhizon: insights into the phylogenetic relationship among Boraginaceae species and the maternal lineages of purple gromwells.</title>
        <authorList>
            <person name="Okada T."/>
            <person name="Watanabe K."/>
        </authorList>
    </citation>
    <scope>NUCLEOTIDE SEQUENCE [LARGE SCALE GENOMIC DNA]</scope>
</reference>
<dbReference type="Proteomes" id="UP001454036">
    <property type="component" value="Unassembled WGS sequence"/>
</dbReference>
<organism evidence="2 3">
    <name type="scientific">Lithospermum erythrorhizon</name>
    <name type="common">Purple gromwell</name>
    <name type="synonym">Lithospermum officinale var. erythrorhizon</name>
    <dbReference type="NCBI Taxonomy" id="34254"/>
    <lineage>
        <taxon>Eukaryota</taxon>
        <taxon>Viridiplantae</taxon>
        <taxon>Streptophyta</taxon>
        <taxon>Embryophyta</taxon>
        <taxon>Tracheophyta</taxon>
        <taxon>Spermatophyta</taxon>
        <taxon>Magnoliopsida</taxon>
        <taxon>eudicotyledons</taxon>
        <taxon>Gunneridae</taxon>
        <taxon>Pentapetalae</taxon>
        <taxon>asterids</taxon>
        <taxon>lamiids</taxon>
        <taxon>Boraginales</taxon>
        <taxon>Boraginaceae</taxon>
        <taxon>Boraginoideae</taxon>
        <taxon>Lithospermeae</taxon>
        <taxon>Lithospermum</taxon>
    </lineage>
</organism>
<name>A0AAV3PHV9_LITER</name>
<keyword evidence="3" id="KW-1185">Reference proteome</keyword>
<feature type="region of interest" description="Disordered" evidence="1">
    <location>
        <begin position="1"/>
        <end position="51"/>
    </location>
</feature>
<gene>
    <name evidence="2" type="ORF">LIER_43119</name>
</gene>
<comment type="caution">
    <text evidence="2">The sequence shown here is derived from an EMBL/GenBank/DDBJ whole genome shotgun (WGS) entry which is preliminary data.</text>
</comment>
<evidence type="ECO:0000313" key="2">
    <source>
        <dbReference type="EMBL" id="GAA0150833.1"/>
    </source>
</evidence>
<dbReference type="AlphaFoldDB" id="A0AAV3PHV9"/>
<sequence>MGSLQLVPQTPTTRKAETDSNQSTTIHERIPSSYRPTSSEKPTLDRESPFNEPVTVVANEGRSAGEIQCPTLRKAGRAFFLALNLTSKTGKLTTQGIERSLRLRNGFKADQEHYLRGLIRMAQKRMRSFPQRRIQLNSLWTTRELDSGDDLRGRINGQWFYNCNRTYLKDLDNTTSRLLNVCPSWWV</sequence>